<dbReference type="EMBL" id="BLLK01000019">
    <property type="protein sequence ID" value="GFH44028.1"/>
    <property type="molecule type" value="Genomic_DNA"/>
</dbReference>
<gene>
    <name evidence="1" type="ORF">CTEN210_00502</name>
</gene>
<name>A0AAD3GZ10_9STRA</name>
<proteinExistence type="predicted"/>
<reference evidence="1 2" key="1">
    <citation type="journal article" date="2021" name="Sci. Rep.">
        <title>The genome of the diatom Chaetoceros tenuissimus carries an ancient integrated fragment of an extant virus.</title>
        <authorList>
            <person name="Hongo Y."/>
            <person name="Kimura K."/>
            <person name="Takaki Y."/>
            <person name="Yoshida Y."/>
            <person name="Baba S."/>
            <person name="Kobayashi G."/>
            <person name="Nagasaki K."/>
            <person name="Hano T."/>
            <person name="Tomaru Y."/>
        </authorList>
    </citation>
    <scope>NUCLEOTIDE SEQUENCE [LARGE SCALE GENOMIC DNA]</scope>
    <source>
        <strain evidence="1 2">NIES-3715</strain>
    </source>
</reference>
<evidence type="ECO:0000313" key="2">
    <source>
        <dbReference type="Proteomes" id="UP001054902"/>
    </source>
</evidence>
<keyword evidence="2" id="KW-1185">Reference proteome</keyword>
<dbReference type="AlphaFoldDB" id="A0AAD3GZ10"/>
<dbReference type="Proteomes" id="UP001054902">
    <property type="component" value="Unassembled WGS sequence"/>
</dbReference>
<protein>
    <submittedName>
        <fullName evidence="1">Uncharacterized protein</fullName>
    </submittedName>
</protein>
<comment type="caution">
    <text evidence="1">The sequence shown here is derived from an EMBL/GenBank/DDBJ whole genome shotgun (WGS) entry which is preliminary data.</text>
</comment>
<organism evidence="1 2">
    <name type="scientific">Chaetoceros tenuissimus</name>
    <dbReference type="NCBI Taxonomy" id="426638"/>
    <lineage>
        <taxon>Eukaryota</taxon>
        <taxon>Sar</taxon>
        <taxon>Stramenopiles</taxon>
        <taxon>Ochrophyta</taxon>
        <taxon>Bacillariophyta</taxon>
        <taxon>Coscinodiscophyceae</taxon>
        <taxon>Chaetocerotophycidae</taxon>
        <taxon>Chaetocerotales</taxon>
        <taxon>Chaetocerotaceae</taxon>
        <taxon>Chaetoceros</taxon>
    </lineage>
</organism>
<sequence>MSDTESNETSFLDIIGRMEDELSQIKTLILEGSRTELENAVLCEKCWLQIEGMVSEMQHKIGEISNDYHESLRNFLLTTQSEEYPRDDFWLKFENKLNEIGDDVECRKKALEHYDSTDGKRLIHHVCSMNPPVSTLELLVELTSFPDPDYYEKYNHLSEAGDGEYPVHILLQNGASFDNVKFLLEKDTSKETLNNFRPGSISTVGTLILHKDSYDDFNEYMKILKYTVQQSADDDSYKEILFHRNVKEEKKSLPIHLCWEKYKEEGFLDSDIIEKEDIQYLLKAMCYYADVRKEKCNRAYTKVKEGEEENTIKSIEDISLLEALLRSSQCFDMPIIENVLSKLLNGDNEHRDCREYLFTKDSEGKYPIFRLLQYSDYSIFPDWSLNFLEFPRMIRTLLKFAPDLSQIKDDEGFLLLHIVSDSRLLTYLGRIRRELVEMIVKANLDAVSTIDGRTGLLPFMLAVRGAPEYWLNQKTEKTTKYDFPEVDFEEDFNCNLSASYLLLRQCPDVIQVSSKSIERSKKRQKIEKDASK</sequence>
<accession>A0AAD3GZ10</accession>
<evidence type="ECO:0000313" key="1">
    <source>
        <dbReference type="EMBL" id="GFH44028.1"/>
    </source>
</evidence>